<comment type="caution">
    <text evidence="2">The sequence shown here is derived from an EMBL/GenBank/DDBJ whole genome shotgun (WGS) entry which is preliminary data.</text>
</comment>
<dbReference type="Gene3D" id="1.25.40.10">
    <property type="entry name" value="Tetratricopeptide repeat domain"/>
    <property type="match status" value="1"/>
</dbReference>
<dbReference type="PROSITE" id="PS50005">
    <property type="entry name" value="TPR"/>
    <property type="match status" value="1"/>
</dbReference>
<dbReference type="SMART" id="SM00028">
    <property type="entry name" value="TPR"/>
    <property type="match status" value="1"/>
</dbReference>
<proteinExistence type="predicted"/>
<dbReference type="InterPro" id="IPR019734">
    <property type="entry name" value="TPR_rpt"/>
</dbReference>
<protein>
    <recommendedName>
        <fullName evidence="4">Tetratricopeptide repeat protein</fullName>
    </recommendedName>
</protein>
<organism evidence="2 3">
    <name type="scientific">Candidula unifasciata</name>
    <dbReference type="NCBI Taxonomy" id="100452"/>
    <lineage>
        <taxon>Eukaryota</taxon>
        <taxon>Metazoa</taxon>
        <taxon>Spiralia</taxon>
        <taxon>Lophotrochozoa</taxon>
        <taxon>Mollusca</taxon>
        <taxon>Gastropoda</taxon>
        <taxon>Heterobranchia</taxon>
        <taxon>Euthyneura</taxon>
        <taxon>Panpulmonata</taxon>
        <taxon>Eupulmonata</taxon>
        <taxon>Stylommatophora</taxon>
        <taxon>Helicina</taxon>
        <taxon>Helicoidea</taxon>
        <taxon>Geomitridae</taxon>
        <taxon>Candidula</taxon>
    </lineage>
</organism>
<feature type="repeat" description="TPR" evidence="1">
    <location>
        <begin position="13"/>
        <end position="46"/>
    </location>
</feature>
<sequence>AYEKAVQLNSTFVEAITDAGTVHFLQKNYPLAERYYLQAVSLDPSYSLAKENFQKLRNVYPKSISAGKS</sequence>
<reference evidence="2" key="1">
    <citation type="submission" date="2021-04" db="EMBL/GenBank/DDBJ databases">
        <authorList>
            <consortium name="Molecular Ecology Group"/>
        </authorList>
    </citation>
    <scope>NUCLEOTIDE SEQUENCE</scope>
</reference>
<dbReference type="AlphaFoldDB" id="A0A8S3Z496"/>
<dbReference type="EMBL" id="CAJHNH020001446">
    <property type="protein sequence ID" value="CAG5123108.1"/>
    <property type="molecule type" value="Genomic_DNA"/>
</dbReference>
<feature type="non-terminal residue" evidence="2">
    <location>
        <position position="69"/>
    </location>
</feature>
<gene>
    <name evidence="2" type="ORF">CUNI_LOCUS8666</name>
</gene>
<evidence type="ECO:0000313" key="2">
    <source>
        <dbReference type="EMBL" id="CAG5123108.1"/>
    </source>
</evidence>
<name>A0A8S3Z496_9EUPU</name>
<dbReference type="InterPro" id="IPR011990">
    <property type="entry name" value="TPR-like_helical_dom_sf"/>
</dbReference>
<dbReference type="SUPFAM" id="SSF48452">
    <property type="entry name" value="TPR-like"/>
    <property type="match status" value="1"/>
</dbReference>
<dbReference type="Proteomes" id="UP000678393">
    <property type="component" value="Unassembled WGS sequence"/>
</dbReference>
<keyword evidence="3" id="KW-1185">Reference proteome</keyword>
<keyword evidence="1" id="KW-0802">TPR repeat</keyword>
<accession>A0A8S3Z496</accession>
<evidence type="ECO:0008006" key="4">
    <source>
        <dbReference type="Google" id="ProtNLM"/>
    </source>
</evidence>
<evidence type="ECO:0000313" key="3">
    <source>
        <dbReference type="Proteomes" id="UP000678393"/>
    </source>
</evidence>
<evidence type="ECO:0000256" key="1">
    <source>
        <dbReference type="PROSITE-ProRule" id="PRU00339"/>
    </source>
</evidence>